<sequence>MSEKTFQVGLWLTAVLGSLALFVATKFIWKEANDVLLLVYLGVGLLMNFIVSKIRSMRTWEARPIG</sequence>
<evidence type="ECO:0000313" key="2">
    <source>
        <dbReference type="Proteomes" id="UP001064027"/>
    </source>
</evidence>
<dbReference type="EMBL" id="CP104558">
    <property type="protein sequence ID" value="UXH44104.1"/>
    <property type="molecule type" value="Genomic_DNA"/>
</dbReference>
<protein>
    <submittedName>
        <fullName evidence="1">Uncharacterized protein</fullName>
    </submittedName>
</protein>
<proteinExistence type="predicted"/>
<evidence type="ECO:0000313" key="1">
    <source>
        <dbReference type="EMBL" id="UXH44104.1"/>
    </source>
</evidence>
<accession>A0ACD4C790</accession>
<gene>
    <name evidence="1" type="ORF">N5C46_21110</name>
</gene>
<reference evidence="1" key="1">
    <citation type="submission" date="2022-09" db="EMBL/GenBank/DDBJ databases">
        <title>Complete genome sequence of Rossellomorea vietnamensis strain RL-WG62, a newly isolated PGPR with the potential for plant salinity stress alleviation.</title>
        <authorList>
            <person name="Ren L."/>
            <person name="Wang G."/>
            <person name="Hu H."/>
        </authorList>
    </citation>
    <scope>NUCLEOTIDE SEQUENCE</scope>
    <source>
        <strain evidence="1">RL-WG62</strain>
    </source>
</reference>
<organism evidence="1 2">
    <name type="scientific">Rossellomorea vietnamensis</name>
    <dbReference type="NCBI Taxonomy" id="218284"/>
    <lineage>
        <taxon>Bacteria</taxon>
        <taxon>Bacillati</taxon>
        <taxon>Bacillota</taxon>
        <taxon>Bacilli</taxon>
        <taxon>Bacillales</taxon>
        <taxon>Bacillaceae</taxon>
        <taxon>Rossellomorea</taxon>
    </lineage>
</organism>
<keyword evidence="2" id="KW-1185">Reference proteome</keyword>
<dbReference type="Proteomes" id="UP001064027">
    <property type="component" value="Chromosome"/>
</dbReference>
<name>A0ACD4C790_9BACI</name>